<dbReference type="InterPro" id="IPR036986">
    <property type="entry name" value="S4_RNA-bd_sf"/>
</dbReference>
<dbReference type="RefSeq" id="WP_072874406.1">
    <property type="nucleotide sequence ID" value="NZ_FRAF01000015.1"/>
</dbReference>
<keyword evidence="3" id="KW-1185">Reference proteome</keyword>
<dbReference type="SUPFAM" id="SSF55174">
    <property type="entry name" value="Alpha-L RNA-binding motif"/>
    <property type="match status" value="1"/>
</dbReference>
<dbReference type="STRING" id="1830138.SAMN05443507_11573"/>
<dbReference type="Pfam" id="PF13275">
    <property type="entry name" value="S4_2"/>
    <property type="match status" value="1"/>
</dbReference>
<name>A0A1M6T5P0_9BACL</name>
<dbReference type="NCBIfam" id="TIGR02988">
    <property type="entry name" value="YaaA_near_RecF"/>
    <property type="match status" value="1"/>
</dbReference>
<accession>A0A1M6T5P0</accession>
<proteinExistence type="predicted"/>
<dbReference type="OrthoDB" id="9811532at2"/>
<protein>
    <submittedName>
        <fullName evidence="2">S4 domain protein YaaA</fullName>
    </submittedName>
</protein>
<evidence type="ECO:0000313" key="3">
    <source>
        <dbReference type="Proteomes" id="UP000184016"/>
    </source>
</evidence>
<organism evidence="2 3">
    <name type="scientific">Alicyclobacillus tolerans</name>
    <dbReference type="NCBI Taxonomy" id="90970"/>
    <lineage>
        <taxon>Bacteria</taxon>
        <taxon>Bacillati</taxon>
        <taxon>Bacillota</taxon>
        <taxon>Bacilli</taxon>
        <taxon>Bacillales</taxon>
        <taxon>Alicyclobacillaceae</taxon>
        <taxon>Alicyclobacillus</taxon>
    </lineage>
</organism>
<dbReference type="EMBL" id="FRAF01000015">
    <property type="protein sequence ID" value="SHK52048.1"/>
    <property type="molecule type" value="Genomic_DNA"/>
</dbReference>
<evidence type="ECO:0000313" key="2">
    <source>
        <dbReference type="EMBL" id="SHK52048.1"/>
    </source>
</evidence>
<evidence type="ECO:0000256" key="1">
    <source>
        <dbReference type="PROSITE-ProRule" id="PRU00182"/>
    </source>
</evidence>
<keyword evidence="1" id="KW-0694">RNA-binding</keyword>
<reference evidence="3" key="1">
    <citation type="submission" date="2016-11" db="EMBL/GenBank/DDBJ databases">
        <authorList>
            <person name="Varghese N."/>
            <person name="Submissions S."/>
        </authorList>
    </citation>
    <scope>NUCLEOTIDE SEQUENCE [LARGE SCALE GENOMIC DNA]</scope>
    <source>
        <strain evidence="3">USBA-503</strain>
    </source>
</reference>
<dbReference type="InterPro" id="IPR014330">
    <property type="entry name" value="RNA-bd_S4-rel_YaaA"/>
</dbReference>
<dbReference type="AlphaFoldDB" id="A0A1M6T5P0"/>
<dbReference type="Gene3D" id="3.10.290.10">
    <property type="entry name" value="RNA-binding S4 domain"/>
    <property type="match status" value="1"/>
</dbReference>
<sequence>MEKIIFYNEYITLGQLLKKLNYVSSGGDVKIFLEENRVLVNGMIETRRGKKLVSNDVLTIQNKSYLLKADKE</sequence>
<dbReference type="GO" id="GO:0003723">
    <property type="term" value="F:RNA binding"/>
    <property type="evidence" value="ECO:0007669"/>
    <property type="project" value="UniProtKB-KW"/>
</dbReference>
<dbReference type="Proteomes" id="UP000184016">
    <property type="component" value="Unassembled WGS sequence"/>
</dbReference>
<gene>
    <name evidence="2" type="ORF">SAMN05443507_11573</name>
</gene>
<dbReference type="PROSITE" id="PS50889">
    <property type="entry name" value="S4"/>
    <property type="match status" value="1"/>
</dbReference>